<dbReference type="AlphaFoldDB" id="A0A6H5HUW0"/>
<proteinExistence type="predicted"/>
<dbReference type="EMBL" id="CADCXU010035389">
    <property type="protein sequence ID" value="CAB0020504.1"/>
    <property type="molecule type" value="Genomic_DNA"/>
</dbReference>
<sequence>MKIYILRCIAYIPEPVYGNRRYPQARQTMGNDRRTGPAERGAYLTSVSSFGPRTAGPFRPDYGPNSSRLPLFRPEYSERSGSKRNIGPAFGNTSGPN</sequence>
<name>A0A6H5HUW0_9HEMI</name>
<evidence type="ECO:0000256" key="1">
    <source>
        <dbReference type="SAM" id="MobiDB-lite"/>
    </source>
</evidence>
<feature type="region of interest" description="Disordered" evidence="1">
    <location>
        <begin position="45"/>
        <end position="97"/>
    </location>
</feature>
<keyword evidence="3" id="KW-1185">Reference proteome</keyword>
<organism evidence="2 3">
    <name type="scientific">Nesidiocoris tenuis</name>
    <dbReference type="NCBI Taxonomy" id="355587"/>
    <lineage>
        <taxon>Eukaryota</taxon>
        <taxon>Metazoa</taxon>
        <taxon>Ecdysozoa</taxon>
        <taxon>Arthropoda</taxon>
        <taxon>Hexapoda</taxon>
        <taxon>Insecta</taxon>
        <taxon>Pterygota</taxon>
        <taxon>Neoptera</taxon>
        <taxon>Paraneoptera</taxon>
        <taxon>Hemiptera</taxon>
        <taxon>Heteroptera</taxon>
        <taxon>Panheteroptera</taxon>
        <taxon>Cimicomorpha</taxon>
        <taxon>Miridae</taxon>
        <taxon>Dicyphina</taxon>
        <taxon>Nesidiocoris</taxon>
    </lineage>
</organism>
<evidence type="ECO:0000313" key="3">
    <source>
        <dbReference type="Proteomes" id="UP000479000"/>
    </source>
</evidence>
<protein>
    <submittedName>
        <fullName evidence="2">Uncharacterized protein</fullName>
    </submittedName>
</protein>
<gene>
    <name evidence="2" type="ORF">NTEN_LOCUS24077</name>
</gene>
<evidence type="ECO:0000313" key="2">
    <source>
        <dbReference type="EMBL" id="CAB0020504.1"/>
    </source>
</evidence>
<accession>A0A6H5HUW0</accession>
<reference evidence="2 3" key="1">
    <citation type="submission" date="2020-02" db="EMBL/GenBank/DDBJ databases">
        <authorList>
            <person name="Ferguson B K."/>
        </authorList>
    </citation>
    <scope>NUCLEOTIDE SEQUENCE [LARGE SCALE GENOMIC DNA]</scope>
</reference>
<dbReference type="Proteomes" id="UP000479000">
    <property type="component" value="Unassembled WGS sequence"/>
</dbReference>